<keyword evidence="3" id="KW-1185">Reference proteome</keyword>
<dbReference type="AlphaFoldDB" id="A0ABD2L0W5"/>
<sequence>MWGKQGEKIDDDDDDDTEGAKGGEEEKEEDGLGGRGRLFFCPSPPIRWLVDVSLGSSSPRANYSSLPHFPHFHPFTVPFPFTPFPHLTPTNSPPPFHSFIRRRHVTLTSFPPLPPLPSGPIHRLSPNFAFC</sequence>
<comment type="caution">
    <text evidence="2">The sequence shown here is derived from an EMBL/GenBank/DDBJ whole genome shotgun (WGS) entry which is preliminary data.</text>
</comment>
<dbReference type="Proteomes" id="UP001620626">
    <property type="component" value="Unassembled WGS sequence"/>
</dbReference>
<proteinExistence type="predicted"/>
<evidence type="ECO:0000313" key="2">
    <source>
        <dbReference type="EMBL" id="KAL3108552.1"/>
    </source>
</evidence>
<organism evidence="2 3">
    <name type="scientific">Heterodera trifolii</name>
    <dbReference type="NCBI Taxonomy" id="157864"/>
    <lineage>
        <taxon>Eukaryota</taxon>
        <taxon>Metazoa</taxon>
        <taxon>Ecdysozoa</taxon>
        <taxon>Nematoda</taxon>
        <taxon>Chromadorea</taxon>
        <taxon>Rhabditida</taxon>
        <taxon>Tylenchina</taxon>
        <taxon>Tylenchomorpha</taxon>
        <taxon>Tylenchoidea</taxon>
        <taxon>Heteroderidae</taxon>
        <taxon>Heteroderinae</taxon>
        <taxon>Heterodera</taxon>
    </lineage>
</organism>
<dbReference type="EMBL" id="JBICBT010000590">
    <property type="protein sequence ID" value="KAL3108552.1"/>
    <property type="molecule type" value="Genomic_DNA"/>
</dbReference>
<evidence type="ECO:0000313" key="3">
    <source>
        <dbReference type="Proteomes" id="UP001620626"/>
    </source>
</evidence>
<gene>
    <name evidence="2" type="ORF">niasHT_015474</name>
</gene>
<feature type="region of interest" description="Disordered" evidence="1">
    <location>
        <begin position="1"/>
        <end position="36"/>
    </location>
</feature>
<evidence type="ECO:0000256" key="1">
    <source>
        <dbReference type="SAM" id="MobiDB-lite"/>
    </source>
</evidence>
<accession>A0ABD2L0W5</accession>
<protein>
    <submittedName>
        <fullName evidence="2">Uncharacterized protein</fullName>
    </submittedName>
</protein>
<name>A0ABD2L0W5_9BILA</name>
<reference evidence="2 3" key="1">
    <citation type="submission" date="2024-10" db="EMBL/GenBank/DDBJ databases">
        <authorList>
            <person name="Kim D."/>
        </authorList>
    </citation>
    <scope>NUCLEOTIDE SEQUENCE [LARGE SCALE GENOMIC DNA]</scope>
    <source>
        <strain evidence="2">BH-2024</strain>
    </source>
</reference>